<feature type="domain" description="SCAN box" evidence="1">
    <location>
        <begin position="57"/>
        <end position="95"/>
    </location>
</feature>
<protein>
    <recommendedName>
        <fullName evidence="1">SCAN box domain-containing protein</fullName>
    </recommendedName>
</protein>
<dbReference type="InterPro" id="IPR038269">
    <property type="entry name" value="SCAN_sf"/>
</dbReference>
<dbReference type="SUPFAM" id="SSF47353">
    <property type="entry name" value="Retrovirus capsid dimerization domain-like"/>
    <property type="match status" value="1"/>
</dbReference>
<dbReference type="AlphaFoldDB" id="A0A8C1Z3T0"/>
<dbReference type="PANTHER" id="PTHR46888">
    <property type="entry name" value="ZINC KNUCKLE DOMAINCONTAINING PROTEIN-RELATED"/>
    <property type="match status" value="1"/>
</dbReference>
<dbReference type="PANTHER" id="PTHR46888:SF1">
    <property type="entry name" value="RIBONUCLEASE H"/>
    <property type="match status" value="1"/>
</dbReference>
<dbReference type="Ensembl" id="ENSCCRT00015052883.1">
    <property type="protein sequence ID" value="ENSCCRP00015051168.1"/>
    <property type="gene ID" value="ENSCCRG00015021134.1"/>
</dbReference>
<reference evidence="2" key="1">
    <citation type="submission" date="2025-08" db="UniProtKB">
        <authorList>
            <consortium name="Ensembl"/>
        </authorList>
    </citation>
    <scope>IDENTIFICATION</scope>
</reference>
<dbReference type="InterPro" id="IPR003309">
    <property type="entry name" value="SCAN_dom"/>
</dbReference>
<dbReference type="PROSITE" id="PS50804">
    <property type="entry name" value="SCAN_BOX"/>
    <property type="match status" value="1"/>
</dbReference>
<dbReference type="Pfam" id="PF02023">
    <property type="entry name" value="SCAN"/>
    <property type="match status" value="1"/>
</dbReference>
<dbReference type="Proteomes" id="UP000694700">
    <property type="component" value="Unplaced"/>
</dbReference>
<evidence type="ECO:0000313" key="2">
    <source>
        <dbReference type="Ensembl" id="ENSCCRP00015051168.1"/>
    </source>
</evidence>
<accession>A0A8C1Z3T0</accession>
<name>A0A8C1Z3T0_CYPCA</name>
<proteinExistence type="predicted"/>
<evidence type="ECO:0000313" key="3">
    <source>
        <dbReference type="Proteomes" id="UP000694700"/>
    </source>
</evidence>
<sequence length="145" mass="16563">MAKEDWAIRLIPLLTGKARSAYVAMDVVDAREYEHVKEAILAKYSINQETYRQQLRALEVLEDVYQKWVRPAGKTKQKIGEMIVLEQFLILNTDEADNICFYVDTIHRIGCVLNVYLQGESLESCAGQPGTQRKGYSSGRIFDIC</sequence>
<dbReference type="Gene3D" id="1.10.4020.10">
    <property type="entry name" value="DNA breaking-rejoining enzymes"/>
    <property type="match status" value="1"/>
</dbReference>
<organism evidence="2 3">
    <name type="scientific">Cyprinus carpio</name>
    <name type="common">Common carp</name>
    <dbReference type="NCBI Taxonomy" id="7962"/>
    <lineage>
        <taxon>Eukaryota</taxon>
        <taxon>Metazoa</taxon>
        <taxon>Chordata</taxon>
        <taxon>Craniata</taxon>
        <taxon>Vertebrata</taxon>
        <taxon>Euteleostomi</taxon>
        <taxon>Actinopterygii</taxon>
        <taxon>Neopterygii</taxon>
        <taxon>Teleostei</taxon>
        <taxon>Ostariophysi</taxon>
        <taxon>Cypriniformes</taxon>
        <taxon>Cyprinidae</taxon>
        <taxon>Cyprininae</taxon>
        <taxon>Cyprinus</taxon>
    </lineage>
</organism>
<evidence type="ECO:0000259" key="1">
    <source>
        <dbReference type="PROSITE" id="PS50804"/>
    </source>
</evidence>